<protein>
    <recommendedName>
        <fullName evidence="12">Oleosin</fullName>
    </recommendedName>
</protein>
<keyword evidence="11" id="KW-1185">Reference proteome</keyword>
<feature type="transmembrane region" description="Helical" evidence="9">
    <location>
        <begin position="21"/>
        <end position="47"/>
    </location>
</feature>
<evidence type="ECO:0008006" key="12">
    <source>
        <dbReference type="Google" id="ProtNLM"/>
    </source>
</evidence>
<evidence type="ECO:0000256" key="6">
    <source>
        <dbReference type="ARBA" id="ARBA00022989"/>
    </source>
</evidence>
<evidence type="ECO:0000256" key="1">
    <source>
        <dbReference type="ARBA" id="ARBA00004141"/>
    </source>
</evidence>
<evidence type="ECO:0000256" key="9">
    <source>
        <dbReference type="SAM" id="Phobius"/>
    </source>
</evidence>
<gene>
    <name evidence="10" type="ORF">AABB24_033660</name>
</gene>
<proteinExistence type="inferred from homology"/>
<name>A0ABD2RQP2_9SOLN</name>
<feature type="compositionally biased region" description="Polar residues" evidence="8">
    <location>
        <begin position="217"/>
        <end position="231"/>
    </location>
</feature>
<dbReference type="GO" id="GO:0009791">
    <property type="term" value="P:post-embryonic development"/>
    <property type="evidence" value="ECO:0007669"/>
    <property type="project" value="UniProtKB-ARBA"/>
</dbReference>
<evidence type="ECO:0000256" key="8">
    <source>
        <dbReference type="SAM" id="MobiDB-lite"/>
    </source>
</evidence>
<keyword evidence="6 9" id="KW-1133">Transmembrane helix</keyword>
<comment type="caution">
    <text evidence="10">The sequence shown here is derived from an EMBL/GenBank/DDBJ whole genome shotgun (WGS) entry which is preliminary data.</text>
</comment>
<dbReference type="Proteomes" id="UP001627284">
    <property type="component" value="Unassembled WGS sequence"/>
</dbReference>
<organism evidence="10 11">
    <name type="scientific">Solanum stoloniferum</name>
    <dbReference type="NCBI Taxonomy" id="62892"/>
    <lineage>
        <taxon>Eukaryota</taxon>
        <taxon>Viridiplantae</taxon>
        <taxon>Streptophyta</taxon>
        <taxon>Embryophyta</taxon>
        <taxon>Tracheophyta</taxon>
        <taxon>Spermatophyta</taxon>
        <taxon>Magnoliopsida</taxon>
        <taxon>eudicotyledons</taxon>
        <taxon>Gunneridae</taxon>
        <taxon>Pentapetalae</taxon>
        <taxon>asterids</taxon>
        <taxon>lamiids</taxon>
        <taxon>Solanales</taxon>
        <taxon>Solanaceae</taxon>
        <taxon>Solanoideae</taxon>
        <taxon>Solaneae</taxon>
        <taxon>Solanum</taxon>
    </lineage>
</organism>
<feature type="region of interest" description="Disordered" evidence="8">
    <location>
        <begin position="122"/>
        <end position="161"/>
    </location>
</feature>
<feature type="region of interest" description="Disordered" evidence="8">
    <location>
        <begin position="196"/>
        <end position="231"/>
    </location>
</feature>
<dbReference type="Pfam" id="PF01277">
    <property type="entry name" value="Oleosin"/>
    <property type="match status" value="1"/>
</dbReference>
<dbReference type="GO" id="GO:0005811">
    <property type="term" value="C:lipid droplet"/>
    <property type="evidence" value="ECO:0007669"/>
    <property type="project" value="UniProtKB-SubCell"/>
</dbReference>
<dbReference type="PANTHER" id="PTHR33203:SF37">
    <property type="entry name" value="GLYCINE-RICH PROTEIN _ OLEOSIN"/>
    <property type="match status" value="1"/>
</dbReference>
<comment type="subcellular location">
    <subcellularLocation>
        <location evidence="2">Lipid droplet</location>
    </subcellularLocation>
    <subcellularLocation>
        <location evidence="1">Membrane</location>
        <topology evidence="1">Multi-pass membrane protein</topology>
    </subcellularLocation>
</comment>
<dbReference type="GO" id="GO:0048608">
    <property type="term" value="P:reproductive structure development"/>
    <property type="evidence" value="ECO:0007669"/>
    <property type="project" value="UniProtKB-ARBA"/>
</dbReference>
<comment type="similarity">
    <text evidence="3">Belongs to the oleosin family.</text>
</comment>
<evidence type="ECO:0000313" key="10">
    <source>
        <dbReference type="EMBL" id="KAL3333687.1"/>
    </source>
</evidence>
<evidence type="ECO:0000256" key="5">
    <source>
        <dbReference type="ARBA" id="ARBA00022692"/>
    </source>
</evidence>
<evidence type="ECO:0000256" key="2">
    <source>
        <dbReference type="ARBA" id="ARBA00004502"/>
    </source>
</evidence>
<evidence type="ECO:0000256" key="4">
    <source>
        <dbReference type="ARBA" id="ARBA00022677"/>
    </source>
</evidence>
<keyword evidence="5 9" id="KW-0812">Transmembrane</keyword>
<reference evidence="10 11" key="1">
    <citation type="submission" date="2024-05" db="EMBL/GenBank/DDBJ databases">
        <title>De novo assembly of an allotetraploid wild potato.</title>
        <authorList>
            <person name="Hosaka A.J."/>
        </authorList>
    </citation>
    <scope>NUCLEOTIDE SEQUENCE [LARGE SCALE GENOMIC DNA]</scope>
    <source>
        <tissue evidence="10">Young leaves</tissue>
    </source>
</reference>
<dbReference type="PANTHER" id="PTHR33203">
    <property type="entry name" value="OLEOSIN"/>
    <property type="match status" value="1"/>
</dbReference>
<accession>A0ABD2RQP2</accession>
<dbReference type="GO" id="GO:0016020">
    <property type="term" value="C:membrane"/>
    <property type="evidence" value="ECO:0007669"/>
    <property type="project" value="UniProtKB-SubCell"/>
</dbReference>
<keyword evidence="7 9" id="KW-0472">Membrane</keyword>
<dbReference type="EMBL" id="JBJKTR010000019">
    <property type="protein sequence ID" value="KAL3333687.1"/>
    <property type="molecule type" value="Genomic_DNA"/>
</dbReference>
<evidence type="ECO:0000256" key="3">
    <source>
        <dbReference type="ARBA" id="ARBA00010858"/>
    </source>
</evidence>
<dbReference type="AlphaFoldDB" id="A0ABD2RQP2"/>
<evidence type="ECO:0000313" key="11">
    <source>
        <dbReference type="Proteomes" id="UP001627284"/>
    </source>
</evidence>
<dbReference type="InterPro" id="IPR000136">
    <property type="entry name" value="Oleosin"/>
</dbReference>
<evidence type="ECO:0000256" key="7">
    <source>
        <dbReference type="ARBA" id="ARBA00023136"/>
    </source>
</evidence>
<keyword evidence="4" id="KW-0551">Lipid droplet</keyword>
<sequence>MAENRGLMEVNPTRKTKIWATLAGIAIEAPILGLMGFSFLTSIILLVVTSPLLVIFSPLLIGAAAVFGVAMAGFGVAGVTAGLGLSSFVLVYRSVIKGRNTGGEYGGGADDAPVIVDKMIQPEETEEEEERDSKVAGTGNRTEAIKQPQQQPQQGSTSSEPVHVDRIVELFESLKEHPHDQNEAATIVHIVTVEVDDDDDAELEENQHNKDMASSGDYLQQNVPRQIPQET</sequence>
<feature type="transmembrane region" description="Helical" evidence="9">
    <location>
        <begin position="59"/>
        <end position="92"/>
    </location>
</feature>